<dbReference type="InterPro" id="IPR010233">
    <property type="entry name" value="UbiG_MeTrfase"/>
</dbReference>
<dbReference type="EC" id="2.1.1.222" evidence="5"/>
<dbReference type="EMBL" id="DSUH01000273">
    <property type="protein sequence ID" value="HGU33563.1"/>
    <property type="molecule type" value="Genomic_DNA"/>
</dbReference>
<dbReference type="GO" id="GO:0102208">
    <property type="term" value="F:2-polyprenyl-6-hydroxyphenol methylase activity"/>
    <property type="evidence" value="ECO:0007669"/>
    <property type="project" value="UniProtKB-EC"/>
</dbReference>
<dbReference type="NCBIfam" id="TIGR01983">
    <property type="entry name" value="UbiG"/>
    <property type="match status" value="1"/>
</dbReference>
<protein>
    <submittedName>
        <fullName evidence="5">Bifunctional 2-polyprenyl-6-hydroxyphenol methylase/3-demethylubiquinol 3-O-methyltransferase UbiG</fullName>
        <ecNumber evidence="5">2.1.1.222</ecNumber>
        <ecNumber evidence="5">2.1.1.64</ecNumber>
    </submittedName>
</protein>
<dbReference type="PANTHER" id="PTHR43464:SF19">
    <property type="entry name" value="UBIQUINONE BIOSYNTHESIS O-METHYLTRANSFERASE, MITOCHONDRIAL"/>
    <property type="match status" value="1"/>
</dbReference>
<dbReference type="GO" id="GO:0010420">
    <property type="term" value="F:polyprenyldihydroxybenzoate methyltransferase activity"/>
    <property type="evidence" value="ECO:0007669"/>
    <property type="project" value="InterPro"/>
</dbReference>
<evidence type="ECO:0000256" key="2">
    <source>
        <dbReference type="ARBA" id="ARBA00022679"/>
    </source>
</evidence>
<dbReference type="AlphaFoldDB" id="A0A7C4RTC6"/>
<dbReference type="SUPFAM" id="SSF53335">
    <property type="entry name" value="S-adenosyl-L-methionine-dependent methyltransferases"/>
    <property type="match status" value="1"/>
</dbReference>
<evidence type="ECO:0000256" key="4">
    <source>
        <dbReference type="ARBA" id="ARBA00022691"/>
    </source>
</evidence>
<keyword evidence="2 5" id="KW-0808">Transferase</keyword>
<dbReference type="Gene3D" id="3.40.50.150">
    <property type="entry name" value="Vaccinia Virus protein VP39"/>
    <property type="match status" value="1"/>
</dbReference>
<evidence type="ECO:0000256" key="3">
    <source>
        <dbReference type="ARBA" id="ARBA00022688"/>
    </source>
</evidence>
<keyword evidence="3" id="KW-0831">Ubiquinone biosynthesis</keyword>
<dbReference type="EC" id="2.1.1.64" evidence="5"/>
<dbReference type="GO" id="GO:0061542">
    <property type="term" value="F:3-demethylubiquinol 3-O-methyltransferase activity"/>
    <property type="evidence" value="ECO:0007669"/>
    <property type="project" value="UniProtKB-EC"/>
</dbReference>
<name>A0A7C4RTC6_9BACT</name>
<dbReference type="CDD" id="cd02440">
    <property type="entry name" value="AdoMet_MTases"/>
    <property type="match status" value="1"/>
</dbReference>
<dbReference type="UniPathway" id="UPA00232"/>
<dbReference type="HAMAP" id="MF_00472">
    <property type="entry name" value="UbiG"/>
    <property type="match status" value="1"/>
</dbReference>
<sequence length="250" mass="27162">MPLSRASGDSGHGGVNIDHREIARFESQADQWWNPEGPCRSLHDINPLRAGYIAARAGVAGKSLLDVGCGGGILTEALARMGAKMTGIDMGEKPVDAAGRHAAASGLTIRYERTSPEEFARQAPASFDGVVCMELLEHVPDPQAVVHACSVLVRPGGDVFFSTLNKTLKSFVFAILGAEYILRLLPKHSHDWRRFIRPEDLSAWARASGLEPVHAVGLHYNPFRRTYALGGDLHVNYMMHFKRPSAGPTA</sequence>
<dbReference type="PANTHER" id="PTHR43464">
    <property type="entry name" value="METHYLTRANSFERASE"/>
    <property type="match status" value="1"/>
</dbReference>
<organism evidence="5">
    <name type="scientific">Desulfatirhabdium butyrativorans</name>
    <dbReference type="NCBI Taxonomy" id="340467"/>
    <lineage>
        <taxon>Bacteria</taxon>
        <taxon>Pseudomonadati</taxon>
        <taxon>Thermodesulfobacteriota</taxon>
        <taxon>Desulfobacteria</taxon>
        <taxon>Desulfobacterales</taxon>
        <taxon>Desulfatirhabdiaceae</taxon>
        <taxon>Desulfatirhabdium</taxon>
    </lineage>
</organism>
<keyword evidence="4" id="KW-0949">S-adenosyl-L-methionine</keyword>
<dbReference type="Pfam" id="PF13489">
    <property type="entry name" value="Methyltransf_23"/>
    <property type="match status" value="1"/>
</dbReference>
<comment type="caution">
    <text evidence="5">The sequence shown here is derived from an EMBL/GenBank/DDBJ whole genome shotgun (WGS) entry which is preliminary data.</text>
</comment>
<gene>
    <name evidence="5" type="primary">ubiG</name>
    <name evidence="5" type="ORF">ENS29_11975</name>
</gene>
<dbReference type="GO" id="GO:0032259">
    <property type="term" value="P:methylation"/>
    <property type="evidence" value="ECO:0007669"/>
    <property type="project" value="UniProtKB-KW"/>
</dbReference>
<accession>A0A7C4RTC6</accession>
<keyword evidence="1 5" id="KW-0489">Methyltransferase</keyword>
<evidence type="ECO:0000313" key="5">
    <source>
        <dbReference type="EMBL" id="HGU33563.1"/>
    </source>
</evidence>
<proteinExistence type="inferred from homology"/>
<dbReference type="InterPro" id="IPR029063">
    <property type="entry name" value="SAM-dependent_MTases_sf"/>
</dbReference>
<reference evidence="5" key="1">
    <citation type="journal article" date="2020" name="mSystems">
        <title>Genome- and Community-Level Interaction Insights into Carbon Utilization and Element Cycling Functions of Hydrothermarchaeota in Hydrothermal Sediment.</title>
        <authorList>
            <person name="Zhou Z."/>
            <person name="Liu Y."/>
            <person name="Xu W."/>
            <person name="Pan J."/>
            <person name="Luo Z.H."/>
            <person name="Li M."/>
        </authorList>
    </citation>
    <scope>NUCLEOTIDE SEQUENCE [LARGE SCALE GENOMIC DNA]</scope>
    <source>
        <strain evidence="5">SpSt-477</strain>
    </source>
</reference>
<evidence type="ECO:0000256" key="1">
    <source>
        <dbReference type="ARBA" id="ARBA00022603"/>
    </source>
</evidence>